<dbReference type="InterPro" id="IPR013249">
    <property type="entry name" value="RNA_pol_sigma70_r4_t2"/>
</dbReference>
<evidence type="ECO:0000256" key="2">
    <source>
        <dbReference type="ARBA" id="ARBA00023015"/>
    </source>
</evidence>
<dbReference type="STRING" id="1285928.SAMN04487894_101141"/>
<feature type="domain" description="RNA polymerase sigma-70 region 2" evidence="5">
    <location>
        <begin position="24"/>
        <end position="91"/>
    </location>
</feature>
<gene>
    <name evidence="7" type="ORF">SAMN04487894_101141</name>
</gene>
<keyword evidence="2" id="KW-0805">Transcription regulation</keyword>
<protein>
    <submittedName>
        <fullName evidence="7">RNA polymerase sigma-70 factor, ECF subfamily</fullName>
    </submittedName>
</protein>
<feature type="domain" description="RNA polymerase sigma factor 70 region 4 type 2" evidence="6">
    <location>
        <begin position="121"/>
        <end position="170"/>
    </location>
</feature>
<dbReference type="EMBL" id="FMZO01000001">
    <property type="protein sequence ID" value="SDC03031.1"/>
    <property type="molecule type" value="Genomic_DNA"/>
</dbReference>
<dbReference type="SUPFAM" id="SSF88946">
    <property type="entry name" value="Sigma2 domain of RNA polymerase sigma factors"/>
    <property type="match status" value="1"/>
</dbReference>
<dbReference type="InterPro" id="IPR036388">
    <property type="entry name" value="WH-like_DNA-bd_sf"/>
</dbReference>
<keyword evidence="3" id="KW-0731">Sigma factor</keyword>
<keyword evidence="8" id="KW-1185">Reference proteome</keyword>
<reference evidence="8" key="1">
    <citation type="submission" date="2016-10" db="EMBL/GenBank/DDBJ databases">
        <authorList>
            <person name="Varghese N."/>
            <person name="Submissions S."/>
        </authorList>
    </citation>
    <scope>NUCLEOTIDE SEQUENCE [LARGE SCALE GENOMIC DNA]</scope>
    <source>
        <strain evidence="8">DSM 25811 / CCM 8410 / LMG 26954 / E90</strain>
    </source>
</reference>
<name>A0A1G6I9A1_NIADE</name>
<dbReference type="Proteomes" id="UP000198757">
    <property type="component" value="Unassembled WGS sequence"/>
</dbReference>
<comment type="similarity">
    <text evidence="1">Belongs to the sigma-70 factor family. ECF subfamily.</text>
</comment>
<dbReference type="InterPro" id="IPR013324">
    <property type="entry name" value="RNA_pol_sigma_r3/r4-like"/>
</dbReference>
<dbReference type="Gene3D" id="1.10.1740.10">
    <property type="match status" value="1"/>
</dbReference>
<dbReference type="Gene3D" id="1.10.10.10">
    <property type="entry name" value="Winged helix-like DNA-binding domain superfamily/Winged helix DNA-binding domain"/>
    <property type="match status" value="1"/>
</dbReference>
<dbReference type="GO" id="GO:0006352">
    <property type="term" value="P:DNA-templated transcription initiation"/>
    <property type="evidence" value="ECO:0007669"/>
    <property type="project" value="InterPro"/>
</dbReference>
<evidence type="ECO:0000256" key="1">
    <source>
        <dbReference type="ARBA" id="ARBA00010641"/>
    </source>
</evidence>
<organism evidence="7 8">
    <name type="scientific">Niabella drilacis (strain DSM 25811 / CCM 8410 / CCUG 62505 / LMG 26954 / E90)</name>
    <dbReference type="NCBI Taxonomy" id="1285928"/>
    <lineage>
        <taxon>Bacteria</taxon>
        <taxon>Pseudomonadati</taxon>
        <taxon>Bacteroidota</taxon>
        <taxon>Chitinophagia</taxon>
        <taxon>Chitinophagales</taxon>
        <taxon>Chitinophagaceae</taxon>
        <taxon>Niabella</taxon>
    </lineage>
</organism>
<dbReference type="AlphaFoldDB" id="A0A1G6I9A1"/>
<dbReference type="SUPFAM" id="SSF88659">
    <property type="entry name" value="Sigma3 and sigma4 domains of RNA polymerase sigma factors"/>
    <property type="match status" value="1"/>
</dbReference>
<evidence type="ECO:0000259" key="6">
    <source>
        <dbReference type="Pfam" id="PF08281"/>
    </source>
</evidence>
<dbReference type="PANTHER" id="PTHR43133">
    <property type="entry name" value="RNA POLYMERASE ECF-TYPE SIGMA FACTO"/>
    <property type="match status" value="1"/>
</dbReference>
<dbReference type="Pfam" id="PF08281">
    <property type="entry name" value="Sigma70_r4_2"/>
    <property type="match status" value="1"/>
</dbReference>
<evidence type="ECO:0000256" key="3">
    <source>
        <dbReference type="ARBA" id="ARBA00023082"/>
    </source>
</evidence>
<dbReference type="GO" id="GO:0016987">
    <property type="term" value="F:sigma factor activity"/>
    <property type="evidence" value="ECO:0007669"/>
    <property type="project" value="UniProtKB-KW"/>
</dbReference>
<evidence type="ECO:0000313" key="8">
    <source>
        <dbReference type="Proteomes" id="UP000198757"/>
    </source>
</evidence>
<evidence type="ECO:0000259" key="5">
    <source>
        <dbReference type="Pfam" id="PF04542"/>
    </source>
</evidence>
<evidence type="ECO:0000313" key="7">
    <source>
        <dbReference type="EMBL" id="SDC03031.1"/>
    </source>
</evidence>
<dbReference type="RefSeq" id="WP_176954267.1">
    <property type="nucleotide sequence ID" value="NZ_FMZO01000001.1"/>
</dbReference>
<keyword evidence="4" id="KW-0804">Transcription</keyword>
<dbReference type="NCBIfam" id="TIGR02937">
    <property type="entry name" value="sigma70-ECF"/>
    <property type="match status" value="1"/>
</dbReference>
<evidence type="ECO:0000256" key="4">
    <source>
        <dbReference type="ARBA" id="ARBA00023163"/>
    </source>
</evidence>
<proteinExistence type="inferred from homology"/>
<dbReference type="GO" id="GO:0003677">
    <property type="term" value="F:DNA binding"/>
    <property type="evidence" value="ECO:0007669"/>
    <property type="project" value="InterPro"/>
</dbReference>
<accession>A0A1G6I9A1</accession>
<dbReference type="InterPro" id="IPR007627">
    <property type="entry name" value="RNA_pol_sigma70_r2"/>
</dbReference>
<dbReference type="InterPro" id="IPR039425">
    <property type="entry name" value="RNA_pol_sigma-70-like"/>
</dbReference>
<dbReference type="InterPro" id="IPR014284">
    <property type="entry name" value="RNA_pol_sigma-70_dom"/>
</dbReference>
<dbReference type="InterPro" id="IPR013325">
    <property type="entry name" value="RNA_pol_sigma_r2"/>
</dbReference>
<dbReference type="Pfam" id="PF04542">
    <property type="entry name" value="Sigma70_r2"/>
    <property type="match status" value="1"/>
</dbReference>
<dbReference type="PANTHER" id="PTHR43133:SF46">
    <property type="entry name" value="RNA POLYMERASE SIGMA-70 FACTOR ECF SUBFAMILY"/>
    <property type="match status" value="1"/>
</dbReference>
<sequence>MHEKIKGWLAEVAEQDHYGSFEQLYLHFLPGMRAYAAALVGDKDVALDLVQDLFASIWANRKNLAGIGHPANYLYRALKNNAVHYLKSRKRIAPLSSEEGEYITLAHEGPETGIIAKEARQLLETAINGLPYKCRLVFRLIKEEGLRYKDVASLLEISVKTVEAHMRLAYGRIVECLELMDKPLGFSKTS</sequence>